<dbReference type="GO" id="GO:0030245">
    <property type="term" value="P:cellulose catabolic process"/>
    <property type="evidence" value="ECO:0007669"/>
    <property type="project" value="UniProtKB-KW"/>
</dbReference>
<organism evidence="13 14">
    <name type="scientific">Plesiocystis pacifica SIR-1</name>
    <dbReference type="NCBI Taxonomy" id="391625"/>
    <lineage>
        <taxon>Bacteria</taxon>
        <taxon>Pseudomonadati</taxon>
        <taxon>Myxococcota</taxon>
        <taxon>Polyangia</taxon>
        <taxon>Nannocystales</taxon>
        <taxon>Nannocystaceae</taxon>
        <taxon>Plesiocystis</taxon>
    </lineage>
</organism>
<feature type="chain" id="PRO_5005121693" description="Glucanase" evidence="12">
    <location>
        <begin position="31"/>
        <end position="367"/>
    </location>
</feature>
<keyword evidence="4" id="KW-1015">Disulfide bond</keyword>
<evidence type="ECO:0000313" key="13">
    <source>
        <dbReference type="EMBL" id="EDM79320.1"/>
    </source>
</evidence>
<feature type="active site" evidence="10">
    <location>
        <position position="123"/>
    </location>
</feature>
<keyword evidence="7 12" id="KW-0624">Polysaccharide degradation</keyword>
<evidence type="ECO:0000256" key="8">
    <source>
        <dbReference type="PIRSR" id="PIRSR001100-1"/>
    </source>
</evidence>
<dbReference type="PROSITE" id="PS00656">
    <property type="entry name" value="GLYCOSYL_HYDROL_F6_2"/>
    <property type="match status" value="1"/>
</dbReference>
<feature type="active site" description="Proton donor" evidence="8 11">
    <location>
        <position position="161"/>
    </location>
</feature>
<gene>
    <name evidence="13" type="ORF">PPSIR1_02166</name>
</gene>
<keyword evidence="14" id="KW-1185">Reference proteome</keyword>
<evidence type="ECO:0000313" key="14">
    <source>
        <dbReference type="Proteomes" id="UP000005801"/>
    </source>
</evidence>
<dbReference type="STRING" id="391625.PPSIR1_02166"/>
<evidence type="ECO:0000256" key="9">
    <source>
        <dbReference type="PIRSR" id="PIRSR001100-2"/>
    </source>
</evidence>
<dbReference type="PROSITE" id="PS00655">
    <property type="entry name" value="GLYCOSYL_HYDROL_F6_1"/>
    <property type="match status" value="1"/>
</dbReference>
<feature type="binding site" evidence="9">
    <location>
        <position position="206"/>
    </location>
    <ligand>
        <name>substrate</name>
    </ligand>
</feature>
<reference evidence="13 14" key="1">
    <citation type="submission" date="2007-06" db="EMBL/GenBank/DDBJ databases">
        <authorList>
            <person name="Shimkets L."/>
            <person name="Ferriera S."/>
            <person name="Johnson J."/>
            <person name="Kravitz S."/>
            <person name="Beeson K."/>
            <person name="Sutton G."/>
            <person name="Rogers Y.-H."/>
            <person name="Friedman R."/>
            <person name="Frazier M."/>
            <person name="Venter J.C."/>
        </authorList>
    </citation>
    <scope>NUCLEOTIDE SEQUENCE [LARGE SCALE GENOMIC DNA]</scope>
    <source>
        <strain evidence="13 14">SIR-1</strain>
    </source>
</reference>
<dbReference type="Proteomes" id="UP000005801">
    <property type="component" value="Unassembled WGS sequence"/>
</dbReference>
<dbReference type="PIRSF" id="PIRSF001100">
    <property type="entry name" value="Beta_cellobiohydrolase"/>
    <property type="match status" value="1"/>
</dbReference>
<dbReference type="InterPro" id="IPR016288">
    <property type="entry name" value="Beta_cellobiohydrolase"/>
</dbReference>
<evidence type="ECO:0000256" key="6">
    <source>
        <dbReference type="ARBA" id="ARBA00023295"/>
    </source>
</evidence>
<dbReference type="RefSeq" id="WP_006971446.1">
    <property type="nucleotide sequence ID" value="NZ_ABCS01000020.1"/>
</dbReference>
<feature type="binding site" evidence="9">
    <location>
        <position position="301"/>
    </location>
    <ligand>
        <name>substrate</name>
    </ligand>
</feature>
<sequence length="367" mass="38800">MSIDAATNRPSFLAGAAALLLAAASSSCQLLTPVPPVEPGTNPFVGRPLYLNAWSRAGNQADTWRNSRPEDAQLMDQLAAQPVSLWFGDWTANVETEIRTETDNARAQGALALMVLYNIPNRDCGLYSAGGVEDADAYREWIGAAQRGIGKSVAAVILEPDALGNLADCLDAAGQRERLGLIAEAVETLSEGGQTAVYIDAGNARWHPPEIMAERLQRAGVAKARGFALNVSNYVGTEESVAYGLAISELLGGKPFVIDTSRNGNGPTEGSQWCNPHGRAVGEPPLSPTADPRVDAYLWIKVPGESDGECNDGPAAGGWWPEMAIELARNAEWTYRAAGLPVPLDSAPALIPEGPDPFVAPSPGPHR</sequence>
<dbReference type="eggNOG" id="COG5297">
    <property type="taxonomic scope" value="Bacteria"/>
</dbReference>
<dbReference type="OrthoDB" id="9775889at2"/>
<feature type="binding site" evidence="9">
    <location>
        <position position="86"/>
    </location>
    <ligand>
        <name>substrate</name>
    </ligand>
</feature>
<evidence type="ECO:0000256" key="5">
    <source>
        <dbReference type="ARBA" id="ARBA00023277"/>
    </source>
</evidence>
<keyword evidence="2 12" id="KW-0378">Hydrolase</keyword>
<name>A6G3Z7_9BACT</name>
<evidence type="ECO:0000256" key="1">
    <source>
        <dbReference type="ARBA" id="ARBA00022729"/>
    </source>
</evidence>
<dbReference type="PANTHER" id="PTHR34876:SF4">
    <property type="entry name" value="1,4-BETA-D-GLUCAN CELLOBIOHYDROLASE C-RELATED"/>
    <property type="match status" value="1"/>
</dbReference>
<evidence type="ECO:0000256" key="2">
    <source>
        <dbReference type="ARBA" id="ARBA00022801"/>
    </source>
</evidence>
<evidence type="ECO:0000256" key="4">
    <source>
        <dbReference type="ARBA" id="ARBA00023157"/>
    </source>
</evidence>
<feature type="binding site" evidence="9">
    <location>
        <position position="273"/>
    </location>
    <ligand>
        <name>substrate</name>
    </ligand>
</feature>
<dbReference type="EC" id="3.2.1.-" evidence="12"/>
<feature type="binding site" evidence="9">
    <location>
        <position position="233"/>
    </location>
    <ligand>
        <name>substrate</name>
    </ligand>
</feature>
<evidence type="ECO:0000256" key="10">
    <source>
        <dbReference type="PROSITE-ProRule" id="PRU10056"/>
    </source>
</evidence>
<dbReference type="Gene3D" id="3.20.20.40">
    <property type="entry name" value="1, 4-beta cellobiohydrolase"/>
    <property type="match status" value="1"/>
</dbReference>
<dbReference type="InterPro" id="IPR036434">
    <property type="entry name" value="Beta_cellobiohydrolase_sf"/>
</dbReference>
<keyword evidence="6 12" id="KW-0326">Glycosidase</keyword>
<dbReference type="SUPFAM" id="SSF51989">
    <property type="entry name" value="Glycosyl hydrolases family 6, cellulases"/>
    <property type="match status" value="1"/>
</dbReference>
<keyword evidence="1 12" id="KW-0732">Signal</keyword>
<evidence type="ECO:0000256" key="11">
    <source>
        <dbReference type="PROSITE-ProRule" id="PRU10057"/>
    </source>
</evidence>
<protein>
    <recommendedName>
        <fullName evidence="12">Glucanase</fullName>
        <ecNumber evidence="12">3.2.1.-</ecNumber>
    </recommendedName>
</protein>
<dbReference type="InterPro" id="IPR001524">
    <property type="entry name" value="Glyco_hydro_6_CS"/>
</dbReference>
<dbReference type="PANTHER" id="PTHR34876">
    <property type="match status" value="1"/>
</dbReference>
<keyword evidence="3 12" id="KW-0136">Cellulose degradation</keyword>
<evidence type="ECO:0000256" key="12">
    <source>
        <dbReference type="RuleBase" id="RU361186"/>
    </source>
</evidence>
<dbReference type="AlphaFoldDB" id="A6G3Z7"/>
<keyword evidence="5 12" id="KW-0119">Carbohydrate metabolism</keyword>
<proteinExistence type="inferred from homology"/>
<feature type="binding site" evidence="9">
    <location>
        <position position="305"/>
    </location>
    <ligand>
        <name>substrate</name>
    </ligand>
</feature>
<dbReference type="Pfam" id="PF01341">
    <property type="entry name" value="Glyco_hydro_6"/>
    <property type="match status" value="1"/>
</dbReference>
<dbReference type="EMBL" id="ABCS01000020">
    <property type="protein sequence ID" value="EDM79320.1"/>
    <property type="molecule type" value="Genomic_DNA"/>
</dbReference>
<comment type="caution">
    <text evidence="13">The sequence shown here is derived from an EMBL/GenBank/DDBJ whole genome shotgun (WGS) entry which is preliminary data.</text>
</comment>
<comment type="similarity">
    <text evidence="12">Belongs to the glycosyl hydrolase family 6.</text>
</comment>
<feature type="signal peptide" evidence="12">
    <location>
        <begin position="1"/>
        <end position="30"/>
    </location>
</feature>
<dbReference type="GO" id="GO:0004553">
    <property type="term" value="F:hydrolase activity, hydrolyzing O-glycosyl compounds"/>
    <property type="evidence" value="ECO:0007669"/>
    <property type="project" value="InterPro"/>
</dbReference>
<dbReference type="PRINTS" id="PR00733">
    <property type="entry name" value="GLHYDRLASE6"/>
</dbReference>
<accession>A6G3Z7</accession>
<evidence type="ECO:0000256" key="7">
    <source>
        <dbReference type="ARBA" id="ARBA00023326"/>
    </source>
</evidence>
<feature type="active site" description="Proton acceptor" evidence="8">
    <location>
        <position position="307"/>
    </location>
</feature>
<evidence type="ECO:0000256" key="3">
    <source>
        <dbReference type="ARBA" id="ARBA00023001"/>
    </source>
</evidence>